<dbReference type="Gene3D" id="2.60.120.10">
    <property type="entry name" value="Jelly Rolls"/>
    <property type="match status" value="1"/>
</dbReference>
<dbReference type="CDD" id="cd00093">
    <property type="entry name" value="HTH_XRE"/>
    <property type="match status" value="1"/>
</dbReference>
<dbReference type="PROSITE" id="PS50943">
    <property type="entry name" value="HTH_CROC1"/>
    <property type="match status" value="1"/>
</dbReference>
<dbReference type="Pfam" id="PF01381">
    <property type="entry name" value="HTH_3"/>
    <property type="match status" value="1"/>
</dbReference>
<dbReference type="GO" id="GO:0003700">
    <property type="term" value="F:DNA-binding transcription factor activity"/>
    <property type="evidence" value="ECO:0007669"/>
    <property type="project" value="TreeGrafter"/>
</dbReference>
<dbReference type="PANTHER" id="PTHR46797:SF10">
    <property type="entry name" value="BLR1115 PROTEIN"/>
    <property type="match status" value="1"/>
</dbReference>
<dbReference type="InterPro" id="IPR001387">
    <property type="entry name" value="Cro/C1-type_HTH"/>
</dbReference>
<organism evidence="3 4">
    <name type="scientific">Chimaeribacter coloradensis</name>
    <dbReference type="NCBI Taxonomy" id="2060068"/>
    <lineage>
        <taxon>Bacteria</taxon>
        <taxon>Pseudomonadati</taxon>
        <taxon>Pseudomonadota</taxon>
        <taxon>Gammaproteobacteria</taxon>
        <taxon>Enterobacterales</taxon>
        <taxon>Yersiniaceae</taxon>
        <taxon>Chimaeribacter</taxon>
    </lineage>
</organism>
<dbReference type="InterPro" id="IPR014710">
    <property type="entry name" value="RmlC-like_jellyroll"/>
</dbReference>
<dbReference type="OrthoDB" id="9792093at2"/>
<evidence type="ECO:0000313" key="4">
    <source>
        <dbReference type="Proteomes" id="UP000234503"/>
    </source>
</evidence>
<keyword evidence="1" id="KW-0238">DNA-binding</keyword>
<dbReference type="Proteomes" id="UP000234503">
    <property type="component" value="Unassembled WGS sequence"/>
</dbReference>
<dbReference type="PANTHER" id="PTHR46797">
    <property type="entry name" value="HTH-TYPE TRANSCRIPTIONAL REGULATOR"/>
    <property type="match status" value="1"/>
</dbReference>
<evidence type="ECO:0000259" key="2">
    <source>
        <dbReference type="PROSITE" id="PS50943"/>
    </source>
</evidence>
<accession>A0A2N5DTG6</accession>
<dbReference type="AlphaFoldDB" id="A0A2N5DTG6"/>
<comment type="caution">
    <text evidence="3">The sequence shown here is derived from an EMBL/GenBank/DDBJ whole genome shotgun (WGS) entry which is preliminary data.</text>
</comment>
<keyword evidence="4" id="KW-1185">Reference proteome</keyword>
<feature type="domain" description="HTH cro/C1-type" evidence="2">
    <location>
        <begin position="13"/>
        <end position="67"/>
    </location>
</feature>
<evidence type="ECO:0000256" key="1">
    <source>
        <dbReference type="ARBA" id="ARBA00023125"/>
    </source>
</evidence>
<dbReference type="EMBL" id="PJZH01000040">
    <property type="protein sequence ID" value="PLR29771.1"/>
    <property type="molecule type" value="Genomic_DNA"/>
</dbReference>
<sequence length="186" mass="20905">MDDNQDRLLAQRLVMLRTARHWSLEQLSQQTGISRATLSRIERAETSPTATLLGKLAQVFGMTMSQLLREIEESPPELLTRAHQPVWQDRETGFERRSVSPPTQGFRAELIEGRLRAGASIQYDDAPVAGMQQQIWLLSGALEYRLGDRTYVLAPGDCLRFLLNGPSHFYAPGPADAHYAIVICRT</sequence>
<dbReference type="InterPro" id="IPR050807">
    <property type="entry name" value="TransReg_Diox_bact_type"/>
</dbReference>
<name>A0A2N5DTG6_9GAMM</name>
<dbReference type="InterPro" id="IPR011051">
    <property type="entry name" value="RmlC_Cupin_sf"/>
</dbReference>
<evidence type="ECO:0000313" key="3">
    <source>
        <dbReference type="EMBL" id="PLR29771.1"/>
    </source>
</evidence>
<dbReference type="SMART" id="SM00530">
    <property type="entry name" value="HTH_XRE"/>
    <property type="match status" value="1"/>
</dbReference>
<dbReference type="SUPFAM" id="SSF47413">
    <property type="entry name" value="lambda repressor-like DNA-binding domains"/>
    <property type="match status" value="1"/>
</dbReference>
<gene>
    <name evidence="3" type="ORF">CYR32_20105</name>
</gene>
<dbReference type="CDD" id="cd02209">
    <property type="entry name" value="cupin_XRE_C"/>
    <property type="match status" value="1"/>
</dbReference>
<proteinExistence type="predicted"/>
<dbReference type="GO" id="GO:0003677">
    <property type="term" value="F:DNA binding"/>
    <property type="evidence" value="ECO:0007669"/>
    <property type="project" value="UniProtKB-KW"/>
</dbReference>
<dbReference type="GO" id="GO:0005829">
    <property type="term" value="C:cytosol"/>
    <property type="evidence" value="ECO:0007669"/>
    <property type="project" value="TreeGrafter"/>
</dbReference>
<reference evidence="3 4" key="1">
    <citation type="submission" date="2017-12" db="EMBL/GenBank/DDBJ databases">
        <title>Characterization of six clinical isolates of Enterochimera gen. nov., a novel genus of the Yersiniaciae family and the three species Enterochimera arupensis sp. nov., Enterochimera coloradensis sp. nov, and Enterochimera californica sp. nov.</title>
        <authorList>
            <person name="Rossi A."/>
            <person name="Fisher M."/>
        </authorList>
    </citation>
    <scope>NUCLEOTIDE SEQUENCE [LARGE SCALE GENOMIC DNA]</scope>
    <source>
        <strain evidence="4">2016-Iso4</strain>
    </source>
</reference>
<protein>
    <submittedName>
        <fullName evidence="3">Transcriptional regulator</fullName>
    </submittedName>
</protein>
<dbReference type="SUPFAM" id="SSF51182">
    <property type="entry name" value="RmlC-like cupins"/>
    <property type="match status" value="1"/>
</dbReference>
<dbReference type="Gene3D" id="1.10.260.40">
    <property type="entry name" value="lambda repressor-like DNA-binding domains"/>
    <property type="match status" value="1"/>
</dbReference>
<dbReference type="InterPro" id="IPR010982">
    <property type="entry name" value="Lambda_DNA-bd_dom_sf"/>
</dbReference>
<dbReference type="RefSeq" id="WP_101826887.1">
    <property type="nucleotide sequence ID" value="NZ_PJZH01000040.1"/>
</dbReference>